<feature type="domain" description="YvlB/LiaX N-terminal" evidence="3">
    <location>
        <begin position="3"/>
        <end position="33"/>
    </location>
</feature>
<name>A0A809R9H1_9BACT</name>
<dbReference type="EMBL" id="AP021858">
    <property type="protein sequence ID" value="BBO24140.1"/>
    <property type="molecule type" value="Genomic_DNA"/>
</dbReference>
<evidence type="ECO:0000259" key="2">
    <source>
        <dbReference type="Pfam" id="PF13349"/>
    </source>
</evidence>
<evidence type="ECO:0000313" key="4">
    <source>
        <dbReference type="EMBL" id="BBO24140.1"/>
    </source>
</evidence>
<evidence type="ECO:0000259" key="3">
    <source>
        <dbReference type="Pfam" id="PF22746"/>
    </source>
</evidence>
<dbReference type="Pfam" id="PF13349">
    <property type="entry name" value="DUF4097"/>
    <property type="match status" value="1"/>
</dbReference>
<dbReference type="Proteomes" id="UP000662873">
    <property type="component" value="Chromosome"/>
</dbReference>
<evidence type="ECO:0008006" key="6">
    <source>
        <dbReference type="Google" id="ProtNLM"/>
    </source>
</evidence>
<reference evidence="4" key="1">
    <citation type="journal article" name="DNA Res.">
        <title>The physiological potential of anammox bacteria as revealed by their core genome structure.</title>
        <authorList>
            <person name="Okubo T."/>
            <person name="Toyoda A."/>
            <person name="Fukuhara K."/>
            <person name="Uchiyama I."/>
            <person name="Harigaya Y."/>
            <person name="Kuroiwa M."/>
            <person name="Suzuki T."/>
            <person name="Murakami Y."/>
            <person name="Suwa Y."/>
            <person name="Takami H."/>
        </authorList>
    </citation>
    <scope>NUCLEOTIDE SEQUENCE</scope>
    <source>
        <strain evidence="4">317325-2</strain>
    </source>
</reference>
<accession>A0A809R9H1</accession>
<dbReference type="PANTHER" id="PTHR34094:SF1">
    <property type="entry name" value="PROTEIN FAM185A"/>
    <property type="match status" value="1"/>
</dbReference>
<dbReference type="InterPro" id="IPR053959">
    <property type="entry name" value="YvlB/LiaX_N"/>
</dbReference>
<gene>
    <name evidence="4" type="ORF">NPRO_17350</name>
</gene>
<dbReference type="InterPro" id="IPR025164">
    <property type="entry name" value="Toastrack_DUF4097"/>
</dbReference>
<feature type="region of interest" description="Disordered" evidence="1">
    <location>
        <begin position="22"/>
        <end position="62"/>
    </location>
</feature>
<feature type="domain" description="DUF4097" evidence="2">
    <location>
        <begin position="235"/>
        <end position="396"/>
    </location>
</feature>
<evidence type="ECO:0000313" key="5">
    <source>
        <dbReference type="Proteomes" id="UP000662873"/>
    </source>
</evidence>
<dbReference type="KEGG" id="npy:NPRO_17350"/>
<dbReference type="Pfam" id="PF22746">
    <property type="entry name" value="SHOCT-like_DUF2089-C"/>
    <property type="match status" value="1"/>
</dbReference>
<evidence type="ECO:0000256" key="1">
    <source>
        <dbReference type="SAM" id="MobiDB-lite"/>
    </source>
</evidence>
<organism evidence="4 5">
    <name type="scientific">Candidatus Nitrosymbiomonas proteolyticus</name>
    <dbReference type="NCBI Taxonomy" id="2608984"/>
    <lineage>
        <taxon>Bacteria</taxon>
        <taxon>Bacillati</taxon>
        <taxon>Armatimonadota</taxon>
        <taxon>Armatimonadota incertae sedis</taxon>
        <taxon>Candidatus Nitrosymbiomonas</taxon>
    </lineage>
</organism>
<dbReference type="AlphaFoldDB" id="A0A809R9H1"/>
<sequence length="407" mass="43231">MKEEIRRIMQLVQEGKLSPEDAAELIDAFNAPEQDAGESESKESEGESDTASAEEGSAKATDPMKSFVDFMEGLGREVSTAVDWQDVARQVRTGAKKGYEGLQGAIDKVKKGKLRLGWFGAYEVREVTLPLKVAETKVLRIENPCGDVSVVGGSAESVVKAIAKVRGADEYEARENADAYTIVVEESDHQVLIRQPDIPDLSVDIEVTLALPLVVEVKTQAGDVDVRDTGPGCRLSVQSGDVKISGLSGPVEVSSQAGDMKLERIESPSVRLESKSGDIVLSDVKGNINARTARGDVTLQGCSGRTLSIESVSGAVNLDLEEPISGTVSVRTVDGDAVLAISDGSDCRVSLSTLRGDVLCDIVLEDEARMDQHITGRLGSGAGSLDVSAVHGGITLRLREHAATEEE</sequence>
<protein>
    <recommendedName>
        <fullName evidence="6">Adhesin domain-containing protein</fullName>
    </recommendedName>
</protein>
<proteinExistence type="predicted"/>
<dbReference type="PANTHER" id="PTHR34094">
    <property type="match status" value="1"/>
</dbReference>